<dbReference type="SUPFAM" id="SSF52499">
    <property type="entry name" value="Isochorismatase-like hydrolases"/>
    <property type="match status" value="1"/>
</dbReference>
<evidence type="ECO:0000256" key="1">
    <source>
        <dbReference type="ARBA" id="ARBA00022801"/>
    </source>
</evidence>
<organism evidence="3 4">
    <name type="scientific">Sorangium cellulosum</name>
    <name type="common">Polyangium cellulosum</name>
    <dbReference type="NCBI Taxonomy" id="56"/>
    <lineage>
        <taxon>Bacteria</taxon>
        <taxon>Pseudomonadati</taxon>
        <taxon>Myxococcota</taxon>
        <taxon>Polyangia</taxon>
        <taxon>Polyangiales</taxon>
        <taxon>Polyangiaceae</taxon>
        <taxon>Sorangium</taxon>
    </lineage>
</organism>
<dbReference type="Proteomes" id="UP000075635">
    <property type="component" value="Unassembled WGS sequence"/>
</dbReference>
<dbReference type="CDD" id="cd01014">
    <property type="entry name" value="nicotinamidase_related"/>
    <property type="match status" value="1"/>
</dbReference>
<comment type="caution">
    <text evidence="3">The sequence shown here is derived from an EMBL/GenBank/DDBJ whole genome shotgun (WGS) entry which is preliminary data.</text>
</comment>
<dbReference type="InterPro" id="IPR036380">
    <property type="entry name" value="Isochorismatase-like_sf"/>
</dbReference>
<name>A0A150QU61_SORCE</name>
<sequence>MKQRSALVIIDVQNGVLDGEAPVQGASALLANIRALLSRARDRGVPVVHVQDDEVGEVGSAAWDIHASIAPADGEERVRKLACDAFFETDLAARLERLGVDHLVVAGCKTEFCVDTTCRRAVTLGFGVTLAADAHGTSDSPALPAAAIVAHHNRLLDGFGVMVAGRPCAIRAVPLAQIEL</sequence>
<gene>
    <name evidence="3" type="ORF">BE17_28550</name>
</gene>
<dbReference type="EMBL" id="JEMB01003513">
    <property type="protein sequence ID" value="KYF71567.1"/>
    <property type="molecule type" value="Genomic_DNA"/>
</dbReference>
<reference evidence="3 4" key="1">
    <citation type="submission" date="2014-02" db="EMBL/GenBank/DDBJ databases">
        <title>The small core and large imbalanced accessory genome model reveals a collaborative survival strategy of Sorangium cellulosum strains in nature.</title>
        <authorList>
            <person name="Han K."/>
            <person name="Peng R."/>
            <person name="Blom J."/>
            <person name="Li Y.-Z."/>
        </authorList>
    </citation>
    <scope>NUCLEOTIDE SEQUENCE [LARGE SCALE GENOMIC DNA]</scope>
    <source>
        <strain evidence="3 4">So0011-07</strain>
    </source>
</reference>
<dbReference type="PANTHER" id="PTHR43540">
    <property type="entry name" value="PEROXYUREIDOACRYLATE/UREIDOACRYLATE AMIDOHYDROLASE-RELATED"/>
    <property type="match status" value="1"/>
</dbReference>
<protein>
    <recommendedName>
        <fullName evidence="2">Isochorismatase-like domain-containing protein</fullName>
    </recommendedName>
</protein>
<evidence type="ECO:0000259" key="2">
    <source>
        <dbReference type="Pfam" id="PF00857"/>
    </source>
</evidence>
<dbReference type="InterPro" id="IPR000868">
    <property type="entry name" value="Isochorismatase-like_dom"/>
</dbReference>
<dbReference type="PANTHER" id="PTHR43540:SF14">
    <property type="entry name" value="ISOCHORISMATASE"/>
    <property type="match status" value="1"/>
</dbReference>
<accession>A0A150QU61</accession>
<dbReference type="Gene3D" id="3.40.50.850">
    <property type="entry name" value="Isochorismatase-like"/>
    <property type="match status" value="1"/>
</dbReference>
<dbReference type="AlphaFoldDB" id="A0A150QU61"/>
<feature type="domain" description="Isochorismatase-like" evidence="2">
    <location>
        <begin position="5"/>
        <end position="142"/>
    </location>
</feature>
<evidence type="ECO:0000313" key="4">
    <source>
        <dbReference type="Proteomes" id="UP000075635"/>
    </source>
</evidence>
<dbReference type="Pfam" id="PF00857">
    <property type="entry name" value="Isochorismatase"/>
    <property type="match status" value="1"/>
</dbReference>
<keyword evidence="1" id="KW-0378">Hydrolase</keyword>
<dbReference type="InterPro" id="IPR050272">
    <property type="entry name" value="Isochorismatase-like_hydrls"/>
</dbReference>
<dbReference type="GO" id="GO:0016787">
    <property type="term" value="F:hydrolase activity"/>
    <property type="evidence" value="ECO:0007669"/>
    <property type="project" value="UniProtKB-KW"/>
</dbReference>
<proteinExistence type="predicted"/>
<evidence type="ECO:0000313" key="3">
    <source>
        <dbReference type="EMBL" id="KYF71567.1"/>
    </source>
</evidence>